<proteinExistence type="predicted"/>
<dbReference type="AlphaFoldDB" id="A0A017T621"/>
<reference evidence="1 2" key="1">
    <citation type="submission" date="2013-05" db="EMBL/GenBank/DDBJ databases">
        <title>Genome assembly of Chondromyces apiculatus DSM 436.</title>
        <authorList>
            <person name="Sharma G."/>
            <person name="Khatri I."/>
            <person name="Kaur C."/>
            <person name="Mayilraj S."/>
            <person name="Subramanian S."/>
        </authorList>
    </citation>
    <scope>NUCLEOTIDE SEQUENCE [LARGE SCALE GENOMIC DNA]</scope>
    <source>
        <strain evidence="1 2">DSM 436</strain>
    </source>
</reference>
<name>A0A017T621_9BACT</name>
<protein>
    <recommendedName>
        <fullName evidence="3">Peptidase C39-like domain-containing protein</fullName>
    </recommendedName>
</protein>
<dbReference type="Gene3D" id="3.90.70.10">
    <property type="entry name" value="Cysteine proteinases"/>
    <property type="match status" value="1"/>
</dbReference>
<evidence type="ECO:0008006" key="3">
    <source>
        <dbReference type="Google" id="ProtNLM"/>
    </source>
</evidence>
<evidence type="ECO:0000313" key="2">
    <source>
        <dbReference type="Proteomes" id="UP000019678"/>
    </source>
</evidence>
<dbReference type="STRING" id="1192034.CAP_4183"/>
<gene>
    <name evidence="1" type="ORF">CAP_4183</name>
</gene>
<dbReference type="Proteomes" id="UP000019678">
    <property type="component" value="Unassembled WGS sequence"/>
</dbReference>
<keyword evidence="2" id="KW-1185">Reference proteome</keyword>
<organism evidence="1 2">
    <name type="scientific">Chondromyces apiculatus DSM 436</name>
    <dbReference type="NCBI Taxonomy" id="1192034"/>
    <lineage>
        <taxon>Bacteria</taxon>
        <taxon>Pseudomonadati</taxon>
        <taxon>Myxococcota</taxon>
        <taxon>Polyangia</taxon>
        <taxon>Polyangiales</taxon>
        <taxon>Polyangiaceae</taxon>
        <taxon>Chondromyces</taxon>
    </lineage>
</organism>
<accession>A0A017T621</accession>
<dbReference type="EMBL" id="ASRX01000030">
    <property type="protein sequence ID" value="EYF04708.1"/>
    <property type="molecule type" value="Genomic_DNA"/>
</dbReference>
<dbReference type="eggNOG" id="ENOG502ZENE">
    <property type="taxonomic scope" value="Bacteria"/>
</dbReference>
<evidence type="ECO:0000313" key="1">
    <source>
        <dbReference type="EMBL" id="EYF04708.1"/>
    </source>
</evidence>
<sequence>MIYARTNTRGFAGVSGLYQYTNGDGTNQDTVCGPAACATLLTYCGLARPDIATLRSIERSHPPDLLFGRAGSSPQRVVETLSAYRARRLGTANNIETLRRCVRASCPVICVIQNTGGLFGLGDGAHWFVVYAYNDAGVFVTNYGSSPHLSWDDFRSKWGGIVSNVARFAVGLGGLFKGITNVGRVLSESASMG</sequence>
<comment type="caution">
    <text evidence="1">The sequence shown here is derived from an EMBL/GenBank/DDBJ whole genome shotgun (WGS) entry which is preliminary data.</text>
</comment>